<comment type="caution">
    <text evidence="3">The sequence shown here is derived from an EMBL/GenBank/DDBJ whole genome shotgun (WGS) entry which is preliminary data.</text>
</comment>
<reference evidence="3 4" key="1">
    <citation type="submission" date="2017-09" db="EMBL/GenBank/DDBJ databases">
        <authorList>
            <person name="Varghese N."/>
            <person name="Submissions S."/>
        </authorList>
    </citation>
    <scope>NUCLEOTIDE SEQUENCE [LARGE SCALE GENOMIC DNA]</scope>
    <source>
        <strain evidence="3 4">OK806</strain>
    </source>
</reference>
<dbReference type="OrthoDB" id="9036157at2"/>
<keyword evidence="2" id="KW-0732">Signal</keyword>
<evidence type="ECO:0000313" key="3">
    <source>
        <dbReference type="EMBL" id="SOE65385.1"/>
    </source>
</evidence>
<dbReference type="RefSeq" id="WP_062632895.1">
    <property type="nucleotide sequence ID" value="NZ_FCOG02000006.1"/>
</dbReference>
<protein>
    <recommendedName>
        <fullName evidence="5">Purine nucleoside phosphorylase</fullName>
    </recommendedName>
</protein>
<evidence type="ECO:0000256" key="2">
    <source>
        <dbReference type="SAM" id="SignalP"/>
    </source>
</evidence>
<feature type="chain" id="PRO_5031002695" description="Purine nucleoside phosphorylase" evidence="2">
    <location>
        <begin position="22"/>
        <end position="98"/>
    </location>
</feature>
<organism evidence="3 4">
    <name type="scientific">Caballeronia arationis</name>
    <dbReference type="NCBI Taxonomy" id="1777142"/>
    <lineage>
        <taxon>Bacteria</taxon>
        <taxon>Pseudomonadati</taxon>
        <taxon>Pseudomonadota</taxon>
        <taxon>Betaproteobacteria</taxon>
        <taxon>Burkholderiales</taxon>
        <taxon>Burkholderiaceae</taxon>
        <taxon>Caballeronia</taxon>
    </lineage>
</organism>
<proteinExistence type="predicted"/>
<keyword evidence="4" id="KW-1185">Reference proteome</keyword>
<dbReference type="AlphaFoldDB" id="A0A7Z7I5P8"/>
<sequence>MKLTTWLAVCALAAGSTAAAAQSSQDPKQYAQMNTYEDMVGTPAAGGMMAANTPVTRAQVRADLARARSDGTIPRYGNPDPYGPARMARGAPASHQMN</sequence>
<gene>
    <name evidence="3" type="ORF">SAMN05446927_2893</name>
</gene>
<evidence type="ECO:0000313" key="4">
    <source>
        <dbReference type="Proteomes" id="UP000219522"/>
    </source>
</evidence>
<evidence type="ECO:0000256" key="1">
    <source>
        <dbReference type="SAM" id="MobiDB-lite"/>
    </source>
</evidence>
<dbReference type="Proteomes" id="UP000219522">
    <property type="component" value="Unassembled WGS sequence"/>
</dbReference>
<feature type="region of interest" description="Disordered" evidence="1">
    <location>
        <begin position="66"/>
        <end position="98"/>
    </location>
</feature>
<dbReference type="InterPro" id="IPR025421">
    <property type="entry name" value="DUF4148"/>
</dbReference>
<dbReference type="EMBL" id="OCSU01000001">
    <property type="protein sequence ID" value="SOE65385.1"/>
    <property type="molecule type" value="Genomic_DNA"/>
</dbReference>
<dbReference type="Pfam" id="PF13663">
    <property type="entry name" value="DUF4148"/>
    <property type="match status" value="1"/>
</dbReference>
<feature type="signal peptide" evidence="2">
    <location>
        <begin position="1"/>
        <end position="21"/>
    </location>
</feature>
<name>A0A7Z7I5P8_9BURK</name>
<evidence type="ECO:0008006" key="5">
    <source>
        <dbReference type="Google" id="ProtNLM"/>
    </source>
</evidence>
<accession>A0A7Z7I5P8</accession>